<feature type="transmembrane region" description="Helical" evidence="5">
    <location>
        <begin position="214"/>
        <end position="234"/>
    </location>
</feature>
<sequence length="299" mass="32041">MTTRHWALLIILSILWGGAFFFAAIAVKELPPLTLVFCRVFIAALSLYIFLKISGQKLPSDAKIWAAFLVMGLLNNIIPFSLLFWAQTTISSGLASILNATTPIFSILVAHFVLADERITFNKFIGVLLGFIGVAVLLGGAALTSSNLAIMSIVACLAAALSYGFAGVFGRRFKRLGIKPSVSAFGQLTGSSVLMLPLIIVFDQPWTLSLPSQTALLSVLTLAIVSTAIAYLIFFNLLASVGAVNVMLVTLLVPVSAIILGSLFLDEQLETRHYLGMSLILLGLIAVDGRLLPKRAKNS</sequence>
<dbReference type="PANTHER" id="PTHR32322:SF9">
    <property type="entry name" value="AMINO-ACID METABOLITE EFFLUX PUMP-RELATED"/>
    <property type="match status" value="1"/>
</dbReference>
<feature type="transmembrane region" description="Helical" evidence="5">
    <location>
        <begin position="92"/>
        <end position="114"/>
    </location>
</feature>
<feature type="transmembrane region" description="Helical" evidence="5">
    <location>
        <begin position="7"/>
        <end position="27"/>
    </location>
</feature>
<reference evidence="7" key="2">
    <citation type="journal article" date="2018" name="ISME J.">
        <title>A dynamic microbial community with high functional redundancy inhabits the cold, oxic subseafloor aquifer.</title>
        <authorList>
            <person name="Tully B.J."/>
            <person name="Wheat C.G."/>
            <person name="Glazer B.T."/>
            <person name="Huber J.A."/>
        </authorList>
    </citation>
    <scope>NUCLEOTIDE SEQUENCE</scope>
    <source>
        <strain evidence="7">NORP83</strain>
    </source>
</reference>
<evidence type="ECO:0000256" key="2">
    <source>
        <dbReference type="ARBA" id="ARBA00022692"/>
    </source>
</evidence>
<evidence type="ECO:0000256" key="4">
    <source>
        <dbReference type="ARBA" id="ARBA00023136"/>
    </source>
</evidence>
<proteinExistence type="predicted"/>
<accession>A0A2A4Z7T7</accession>
<dbReference type="AlphaFoldDB" id="A0A2A4Z7T7"/>
<feature type="transmembrane region" description="Helical" evidence="5">
    <location>
        <begin position="246"/>
        <end position="265"/>
    </location>
</feature>
<comment type="caution">
    <text evidence="7">The sequence shown here is derived from an EMBL/GenBank/DDBJ whole genome shotgun (WGS) entry which is preliminary data.</text>
</comment>
<evidence type="ECO:0000256" key="1">
    <source>
        <dbReference type="ARBA" id="ARBA00004141"/>
    </source>
</evidence>
<dbReference type="Pfam" id="PF00892">
    <property type="entry name" value="EamA"/>
    <property type="match status" value="2"/>
</dbReference>
<feature type="transmembrane region" description="Helical" evidence="5">
    <location>
        <begin position="149"/>
        <end position="170"/>
    </location>
</feature>
<feature type="transmembrane region" description="Helical" evidence="5">
    <location>
        <begin position="182"/>
        <end position="202"/>
    </location>
</feature>
<feature type="domain" description="EamA" evidence="6">
    <location>
        <begin position="8"/>
        <end position="138"/>
    </location>
</feature>
<feature type="transmembrane region" description="Helical" evidence="5">
    <location>
        <begin position="121"/>
        <end position="143"/>
    </location>
</feature>
<feature type="transmembrane region" description="Helical" evidence="5">
    <location>
        <begin position="33"/>
        <end position="51"/>
    </location>
</feature>
<dbReference type="InterPro" id="IPR050638">
    <property type="entry name" value="AA-Vitamin_Transporters"/>
</dbReference>
<dbReference type="PANTHER" id="PTHR32322">
    <property type="entry name" value="INNER MEMBRANE TRANSPORTER"/>
    <property type="match status" value="1"/>
</dbReference>
<feature type="transmembrane region" description="Helical" evidence="5">
    <location>
        <begin position="63"/>
        <end position="86"/>
    </location>
</feature>
<evidence type="ECO:0000256" key="3">
    <source>
        <dbReference type="ARBA" id="ARBA00022989"/>
    </source>
</evidence>
<keyword evidence="3 5" id="KW-1133">Transmembrane helix</keyword>
<dbReference type="EMBL" id="NVUS01000004">
    <property type="protein sequence ID" value="PCJ02618.1"/>
    <property type="molecule type" value="Genomic_DNA"/>
</dbReference>
<keyword evidence="2 5" id="KW-0812">Transmembrane</keyword>
<dbReference type="SUPFAM" id="SSF103481">
    <property type="entry name" value="Multidrug resistance efflux transporter EmrE"/>
    <property type="match status" value="2"/>
</dbReference>
<gene>
    <name evidence="7" type="ORF">COB13_04920</name>
</gene>
<organism evidence="7">
    <name type="scientific">OCS116 cluster bacterium</name>
    <dbReference type="NCBI Taxonomy" id="2030921"/>
    <lineage>
        <taxon>Bacteria</taxon>
        <taxon>Pseudomonadati</taxon>
        <taxon>Pseudomonadota</taxon>
        <taxon>Alphaproteobacteria</taxon>
        <taxon>OCS116 cluster</taxon>
    </lineage>
</organism>
<comment type="subcellular location">
    <subcellularLocation>
        <location evidence="1">Membrane</location>
        <topology evidence="1">Multi-pass membrane protein</topology>
    </subcellularLocation>
</comment>
<feature type="transmembrane region" description="Helical" evidence="5">
    <location>
        <begin position="271"/>
        <end position="292"/>
    </location>
</feature>
<dbReference type="InterPro" id="IPR037185">
    <property type="entry name" value="EmrE-like"/>
</dbReference>
<protein>
    <submittedName>
        <fullName evidence="7">EamA family transporter</fullName>
    </submittedName>
</protein>
<dbReference type="InterPro" id="IPR000620">
    <property type="entry name" value="EamA_dom"/>
</dbReference>
<dbReference type="GO" id="GO:0016020">
    <property type="term" value="C:membrane"/>
    <property type="evidence" value="ECO:0007669"/>
    <property type="project" value="UniProtKB-SubCell"/>
</dbReference>
<reference key="1">
    <citation type="submission" date="2017-08" db="EMBL/GenBank/DDBJ databases">
        <title>A dynamic microbial community with high functional redundancy inhabits the cold, oxic subseafloor aquifer.</title>
        <authorList>
            <person name="Tully B.J."/>
            <person name="Wheat C.G."/>
            <person name="Glazer B.T."/>
            <person name="Huber J.A."/>
        </authorList>
    </citation>
    <scope>NUCLEOTIDE SEQUENCE [LARGE SCALE GENOMIC DNA]</scope>
</reference>
<feature type="domain" description="EamA" evidence="6">
    <location>
        <begin position="152"/>
        <end position="286"/>
    </location>
</feature>
<evidence type="ECO:0000256" key="5">
    <source>
        <dbReference type="SAM" id="Phobius"/>
    </source>
</evidence>
<name>A0A2A4Z7T7_9PROT</name>
<evidence type="ECO:0000313" key="7">
    <source>
        <dbReference type="EMBL" id="PCJ02618.1"/>
    </source>
</evidence>
<keyword evidence="4 5" id="KW-0472">Membrane</keyword>
<evidence type="ECO:0000259" key="6">
    <source>
        <dbReference type="Pfam" id="PF00892"/>
    </source>
</evidence>